<dbReference type="Proteomes" id="UP001595685">
    <property type="component" value="Unassembled WGS sequence"/>
</dbReference>
<protein>
    <submittedName>
        <fullName evidence="2">Pyridoxamine 5'-phosphate oxidase family protein</fullName>
    </submittedName>
</protein>
<gene>
    <name evidence="2" type="ORF">ACFOLH_16825</name>
</gene>
<comment type="caution">
    <text evidence="2">The sequence shown here is derived from an EMBL/GenBank/DDBJ whole genome shotgun (WGS) entry which is preliminary data.</text>
</comment>
<dbReference type="RefSeq" id="WP_340293257.1">
    <property type="nucleotide sequence ID" value="NZ_JBBEOI010000101.1"/>
</dbReference>
<keyword evidence="3" id="KW-1185">Reference proteome</keyword>
<organism evidence="2 3">
    <name type="scientific">Aquipuribacter hungaricus</name>
    <dbReference type="NCBI Taxonomy" id="545624"/>
    <lineage>
        <taxon>Bacteria</taxon>
        <taxon>Bacillati</taxon>
        <taxon>Actinomycetota</taxon>
        <taxon>Actinomycetes</taxon>
        <taxon>Micrococcales</taxon>
        <taxon>Intrasporangiaceae</taxon>
        <taxon>Aquipuribacter</taxon>
    </lineage>
</organism>
<proteinExistence type="predicted"/>
<dbReference type="SUPFAM" id="SSF50475">
    <property type="entry name" value="FMN-binding split barrel"/>
    <property type="match status" value="1"/>
</dbReference>
<dbReference type="Pfam" id="PF12900">
    <property type="entry name" value="Pyridox_ox_2"/>
    <property type="match status" value="1"/>
</dbReference>
<evidence type="ECO:0000256" key="1">
    <source>
        <dbReference type="SAM" id="MobiDB-lite"/>
    </source>
</evidence>
<accession>A0ABV7WJI7</accession>
<feature type="region of interest" description="Disordered" evidence="1">
    <location>
        <begin position="152"/>
        <end position="176"/>
    </location>
</feature>
<dbReference type="EMBL" id="JBHRWW010000015">
    <property type="protein sequence ID" value="MFC3690014.1"/>
    <property type="molecule type" value="Genomic_DNA"/>
</dbReference>
<feature type="compositionally biased region" description="Basic and acidic residues" evidence="1">
    <location>
        <begin position="167"/>
        <end position="176"/>
    </location>
</feature>
<dbReference type="Gene3D" id="2.30.110.10">
    <property type="entry name" value="Electron Transport, Fmn-binding Protein, Chain A"/>
    <property type="match status" value="1"/>
</dbReference>
<sequence>MEGLPRIETLDRRTCLELLAGAEVGRMVYAVPSEPPGVVPVSYVLDGPPGHEAVVVRTTHGSRLGRAVPGTAVSFEVDEIRTTTHEGWSIVASGVAEEVRDADVVRRVEERLRAWAPGYKDLVLRVPLERVSGRRLLSRDRVIQLPESPAPRWRQDAGWTPATRTAAEYRTDFDGR</sequence>
<evidence type="ECO:0000313" key="2">
    <source>
        <dbReference type="EMBL" id="MFC3690014.1"/>
    </source>
</evidence>
<reference evidence="3" key="1">
    <citation type="journal article" date="2019" name="Int. J. Syst. Evol. Microbiol.">
        <title>The Global Catalogue of Microorganisms (GCM) 10K type strain sequencing project: providing services to taxonomists for standard genome sequencing and annotation.</title>
        <authorList>
            <consortium name="The Broad Institute Genomics Platform"/>
            <consortium name="The Broad Institute Genome Sequencing Center for Infectious Disease"/>
            <person name="Wu L."/>
            <person name="Ma J."/>
        </authorList>
    </citation>
    <scope>NUCLEOTIDE SEQUENCE [LARGE SCALE GENOMIC DNA]</scope>
    <source>
        <strain evidence="3">NCAIM B.02333</strain>
    </source>
</reference>
<name>A0ABV7WJI7_9MICO</name>
<evidence type="ECO:0000313" key="3">
    <source>
        <dbReference type="Proteomes" id="UP001595685"/>
    </source>
</evidence>
<dbReference type="InterPro" id="IPR012349">
    <property type="entry name" value="Split_barrel_FMN-bd"/>
</dbReference>
<dbReference type="InterPro" id="IPR024747">
    <property type="entry name" value="Pyridox_Oxase-rel"/>
</dbReference>